<comment type="caution">
    <text evidence="1">The sequence shown here is derived from an EMBL/GenBank/DDBJ whole genome shotgun (WGS) entry which is preliminary data.</text>
</comment>
<evidence type="ECO:0000313" key="1">
    <source>
        <dbReference type="EMBL" id="GBM86001.1"/>
    </source>
</evidence>
<evidence type="ECO:0000313" key="2">
    <source>
        <dbReference type="Proteomes" id="UP000499080"/>
    </source>
</evidence>
<protein>
    <submittedName>
        <fullName evidence="1">Uncharacterized protein</fullName>
    </submittedName>
</protein>
<dbReference type="EMBL" id="BGPR01003280">
    <property type="protein sequence ID" value="GBM86001.1"/>
    <property type="molecule type" value="Genomic_DNA"/>
</dbReference>
<organism evidence="1 2">
    <name type="scientific">Araneus ventricosus</name>
    <name type="common">Orbweaver spider</name>
    <name type="synonym">Epeira ventricosa</name>
    <dbReference type="NCBI Taxonomy" id="182803"/>
    <lineage>
        <taxon>Eukaryota</taxon>
        <taxon>Metazoa</taxon>
        <taxon>Ecdysozoa</taxon>
        <taxon>Arthropoda</taxon>
        <taxon>Chelicerata</taxon>
        <taxon>Arachnida</taxon>
        <taxon>Araneae</taxon>
        <taxon>Araneomorphae</taxon>
        <taxon>Entelegynae</taxon>
        <taxon>Araneoidea</taxon>
        <taxon>Araneidae</taxon>
        <taxon>Araneus</taxon>
    </lineage>
</organism>
<dbReference type="AlphaFoldDB" id="A0A4Y2J6U7"/>
<name>A0A4Y2J6U7_ARAVE</name>
<proteinExistence type="predicted"/>
<accession>A0A4Y2J6U7</accession>
<gene>
    <name evidence="1" type="ORF">AVEN_147104_1</name>
</gene>
<dbReference type="Proteomes" id="UP000499080">
    <property type="component" value="Unassembled WGS sequence"/>
</dbReference>
<reference evidence="1 2" key="1">
    <citation type="journal article" date="2019" name="Sci. Rep.">
        <title>Orb-weaving spider Araneus ventricosus genome elucidates the spidroin gene catalogue.</title>
        <authorList>
            <person name="Kono N."/>
            <person name="Nakamura H."/>
            <person name="Ohtoshi R."/>
            <person name="Moran D.A.P."/>
            <person name="Shinohara A."/>
            <person name="Yoshida Y."/>
            <person name="Fujiwara M."/>
            <person name="Mori M."/>
            <person name="Tomita M."/>
            <person name="Arakawa K."/>
        </authorList>
    </citation>
    <scope>NUCLEOTIDE SEQUENCE [LARGE SCALE GENOMIC DNA]</scope>
</reference>
<sequence>MGSKEIVSSGQTEVLSVVTSHRSALTSPASVIKRRAWFCSTSSLLITSCGAVRITSQQYVIKGRINVLNVVLTVDRAHLYLHPAKRLRTCDTLREPLNMEPPT</sequence>
<keyword evidence="2" id="KW-1185">Reference proteome</keyword>